<organism evidence="7 8">
    <name type="scientific">Sitophilus oryzae</name>
    <name type="common">Rice weevil</name>
    <name type="synonym">Curculio oryzae</name>
    <dbReference type="NCBI Taxonomy" id="7048"/>
    <lineage>
        <taxon>Eukaryota</taxon>
        <taxon>Metazoa</taxon>
        <taxon>Ecdysozoa</taxon>
        <taxon>Arthropoda</taxon>
        <taxon>Hexapoda</taxon>
        <taxon>Insecta</taxon>
        <taxon>Pterygota</taxon>
        <taxon>Neoptera</taxon>
        <taxon>Endopterygota</taxon>
        <taxon>Coleoptera</taxon>
        <taxon>Polyphaga</taxon>
        <taxon>Cucujiformia</taxon>
        <taxon>Curculionidae</taxon>
        <taxon>Dryophthorinae</taxon>
        <taxon>Sitophilus</taxon>
    </lineage>
</organism>
<dbReference type="GO" id="GO:0005739">
    <property type="term" value="C:mitochondrion"/>
    <property type="evidence" value="ECO:0007669"/>
    <property type="project" value="TreeGrafter"/>
</dbReference>
<evidence type="ECO:0000256" key="5">
    <source>
        <dbReference type="PROSITE-ProRule" id="PRU10072"/>
    </source>
</evidence>
<protein>
    <submittedName>
        <fullName evidence="8">Uncharacterized protein LOC115886636</fullName>
    </submittedName>
</protein>
<sequence length="257" mass="29414">MPLAIKYGVGGISDPTWTEIIQDEEQKPDFKKLIQFLSTEYVNHPEGINPPWDRVFRPFEITIFDNIKVVIVGQDPYPRFGQGDGFGFSLNPNEDITTSIDVIYSALEEDDVEFIRPNHGCLRPWALQGVLLLDAVLTYRKNENNTGGSFPNQRKNLHFGKGWETFVGSILKKLSKEHTNLVFLLWGTDAADVGRSIENEQDQHKILSAIHPIAHTYSDSNYTHWNYEKCFSETNNYLRSHGKGEINWQLPLTCEDL</sequence>
<accession>A0A6J2YCY3</accession>
<evidence type="ECO:0000256" key="4">
    <source>
        <dbReference type="ARBA" id="ARBA00023204"/>
    </source>
</evidence>
<reference evidence="8" key="1">
    <citation type="submission" date="2025-08" db="UniProtKB">
        <authorList>
            <consortium name="RefSeq"/>
        </authorList>
    </citation>
    <scope>IDENTIFICATION</scope>
    <source>
        <tissue evidence="8">Gonads</tissue>
    </source>
</reference>
<dbReference type="OrthoDB" id="10031947at2759"/>
<dbReference type="GO" id="GO:0005634">
    <property type="term" value="C:nucleus"/>
    <property type="evidence" value="ECO:0007669"/>
    <property type="project" value="TreeGrafter"/>
</dbReference>
<keyword evidence="7" id="KW-1185">Reference proteome</keyword>
<evidence type="ECO:0000256" key="1">
    <source>
        <dbReference type="ARBA" id="ARBA00008184"/>
    </source>
</evidence>
<dbReference type="KEGG" id="soy:115886636"/>
<dbReference type="InParanoid" id="A0A6J2YCY3"/>
<evidence type="ECO:0000256" key="2">
    <source>
        <dbReference type="ARBA" id="ARBA00022763"/>
    </source>
</evidence>
<dbReference type="CDD" id="cd10027">
    <property type="entry name" value="UDG-F1-like"/>
    <property type="match status" value="1"/>
</dbReference>
<evidence type="ECO:0000259" key="6">
    <source>
        <dbReference type="Pfam" id="PF03167"/>
    </source>
</evidence>
<dbReference type="GeneID" id="115886636"/>
<dbReference type="Pfam" id="PF03167">
    <property type="entry name" value="UDG"/>
    <property type="match status" value="1"/>
</dbReference>
<comment type="similarity">
    <text evidence="1">Belongs to the uracil-DNA glycosylase (UDG) superfamily. UNG family.</text>
</comment>
<dbReference type="SUPFAM" id="SSF52141">
    <property type="entry name" value="Uracil-DNA glycosylase-like"/>
    <property type="match status" value="1"/>
</dbReference>
<gene>
    <name evidence="8" type="primary">LOC115886636</name>
</gene>
<keyword evidence="3" id="KW-0378">Hydrolase</keyword>
<evidence type="ECO:0000313" key="7">
    <source>
        <dbReference type="Proteomes" id="UP000504635"/>
    </source>
</evidence>
<dbReference type="NCBIfam" id="NF003592">
    <property type="entry name" value="PRK05254.1-5"/>
    <property type="match status" value="1"/>
</dbReference>
<dbReference type="InterPro" id="IPR002043">
    <property type="entry name" value="UDG_fam1"/>
</dbReference>
<dbReference type="InterPro" id="IPR005122">
    <property type="entry name" value="Uracil-DNA_glycosylase-like"/>
</dbReference>
<dbReference type="Gene3D" id="3.40.470.10">
    <property type="entry name" value="Uracil-DNA glycosylase-like domain"/>
    <property type="match status" value="1"/>
</dbReference>
<dbReference type="GO" id="GO:0004844">
    <property type="term" value="F:uracil DNA N-glycosylase activity"/>
    <property type="evidence" value="ECO:0007669"/>
    <property type="project" value="InterPro"/>
</dbReference>
<dbReference type="RefSeq" id="XP_030761743.1">
    <property type="nucleotide sequence ID" value="XM_030905883.1"/>
</dbReference>
<evidence type="ECO:0000256" key="3">
    <source>
        <dbReference type="ARBA" id="ARBA00022801"/>
    </source>
</evidence>
<dbReference type="PANTHER" id="PTHR11264">
    <property type="entry name" value="URACIL-DNA GLYCOSYLASE"/>
    <property type="match status" value="1"/>
</dbReference>
<dbReference type="GO" id="GO:0097510">
    <property type="term" value="P:base-excision repair, AP site formation via deaminated base removal"/>
    <property type="evidence" value="ECO:0007669"/>
    <property type="project" value="TreeGrafter"/>
</dbReference>
<evidence type="ECO:0000313" key="8">
    <source>
        <dbReference type="RefSeq" id="XP_030761743.1"/>
    </source>
</evidence>
<keyword evidence="2" id="KW-0227">DNA damage</keyword>
<dbReference type="InterPro" id="IPR018085">
    <property type="entry name" value="Ura-DNA_Glyclase_AS"/>
</dbReference>
<dbReference type="AlphaFoldDB" id="A0A6J2YCY3"/>
<proteinExistence type="inferred from homology"/>
<dbReference type="InterPro" id="IPR036895">
    <property type="entry name" value="Uracil-DNA_glycosylase-like_sf"/>
</dbReference>
<dbReference type="Proteomes" id="UP000504635">
    <property type="component" value="Unplaced"/>
</dbReference>
<feature type="active site" description="Proton acceptor" evidence="5">
    <location>
        <position position="75"/>
    </location>
</feature>
<keyword evidence="4" id="KW-0234">DNA repair</keyword>
<dbReference type="PANTHER" id="PTHR11264:SF8">
    <property type="entry name" value="URACIL-DNA GLYCOSYLASE-LIKE DOMAIN-CONTAINING PROTEIN"/>
    <property type="match status" value="1"/>
</dbReference>
<feature type="domain" description="Uracil-DNA glycosylase-like" evidence="6">
    <location>
        <begin position="66"/>
        <end position="238"/>
    </location>
</feature>
<dbReference type="PROSITE" id="PS00130">
    <property type="entry name" value="U_DNA_GLYCOSYLASE"/>
    <property type="match status" value="1"/>
</dbReference>
<name>A0A6J2YCY3_SITOR</name>